<dbReference type="SUPFAM" id="SSF51556">
    <property type="entry name" value="Metallo-dependent hydrolases"/>
    <property type="match status" value="1"/>
</dbReference>
<dbReference type="EMBL" id="CAFBPU010000006">
    <property type="protein sequence ID" value="CAB5023656.1"/>
    <property type="molecule type" value="Genomic_DNA"/>
</dbReference>
<dbReference type="GO" id="GO:0008270">
    <property type="term" value="F:zinc ion binding"/>
    <property type="evidence" value="ECO:0007669"/>
    <property type="project" value="InterPro"/>
</dbReference>
<dbReference type="PANTHER" id="PTHR10819:SF3">
    <property type="entry name" value="PHOSPHOTRIESTERASE-RELATED PROTEIN"/>
    <property type="match status" value="1"/>
</dbReference>
<evidence type="ECO:0000313" key="4">
    <source>
        <dbReference type="EMBL" id="CAB4952073.1"/>
    </source>
</evidence>
<dbReference type="PROSITE" id="PS01322">
    <property type="entry name" value="PHOSPHOTRIESTERASE_1"/>
    <property type="match status" value="1"/>
</dbReference>
<evidence type="ECO:0000256" key="2">
    <source>
        <dbReference type="ARBA" id="ARBA00022801"/>
    </source>
</evidence>
<dbReference type="InterPro" id="IPR032466">
    <property type="entry name" value="Metal_Hydrolase"/>
</dbReference>
<reference evidence="4" key="1">
    <citation type="submission" date="2020-05" db="EMBL/GenBank/DDBJ databases">
        <authorList>
            <person name="Chiriac C."/>
            <person name="Salcher M."/>
            <person name="Ghai R."/>
            <person name="Kavagutti S V."/>
        </authorList>
    </citation>
    <scope>NUCLEOTIDE SEQUENCE</scope>
</reference>
<protein>
    <submittedName>
        <fullName evidence="4">Unannotated protein</fullName>
    </submittedName>
</protein>
<name>A0A6J7KAW5_9ZZZZ</name>
<accession>A0A6J7KAW5</accession>
<dbReference type="Pfam" id="PF02126">
    <property type="entry name" value="PTE"/>
    <property type="match status" value="1"/>
</dbReference>
<dbReference type="Gene3D" id="3.20.20.140">
    <property type="entry name" value="Metal-dependent hydrolases"/>
    <property type="match status" value="1"/>
</dbReference>
<keyword evidence="2" id="KW-0378">Hydrolase</keyword>
<dbReference type="InterPro" id="IPR001559">
    <property type="entry name" value="Phosphotriesterase"/>
</dbReference>
<dbReference type="PIRSF" id="PIRSF016839">
    <property type="entry name" value="PhP"/>
    <property type="match status" value="1"/>
</dbReference>
<sequence length="324" mass="35984">MTNVETMHGPLSTDKLGMTLMHEHIFVKNPELEHNFPAPEWDEEGMLAAARQGMQSLADRGISTLVDLTVMGLGRSIERIKRVAEGSPVNILVATGYYTQRDLPSYFHNHGPERLAGGTEPLVEMFVRDIREGIAGTGIKAAMIKVVTDKWGITPDVERVLEAAALAHLETGTPITTHTNAEHRGGLEQQEYFRQRGVDLQHVVIGHCGDSTDIDYLRQLMDAGSSLGLDRFGMDIMATEEDRIATVVRLCELGYSSQLTLSHDASFFSVNLEPSVRNRIMPNWHHRYISDGVLPELQRRGVSDKDIHQIMVLNPARILAGRAS</sequence>
<dbReference type="InterPro" id="IPR017947">
    <property type="entry name" value="AryldialkylPase_Zn-BS"/>
</dbReference>
<gene>
    <name evidence="3" type="ORF">UFOPK3268_00672</name>
    <name evidence="4" type="ORF">UFOPK3752_01723</name>
    <name evidence="5" type="ORF">UFOPK4150_00395</name>
</gene>
<dbReference type="EMBL" id="CAFBND010000085">
    <property type="protein sequence ID" value="CAB4952073.1"/>
    <property type="molecule type" value="Genomic_DNA"/>
</dbReference>
<organism evidence="4">
    <name type="scientific">freshwater metagenome</name>
    <dbReference type="NCBI Taxonomy" id="449393"/>
    <lineage>
        <taxon>unclassified sequences</taxon>
        <taxon>metagenomes</taxon>
        <taxon>ecological metagenomes</taxon>
    </lineage>
</organism>
<dbReference type="AlphaFoldDB" id="A0A6J7KAW5"/>
<proteinExistence type="predicted"/>
<dbReference type="PANTHER" id="PTHR10819">
    <property type="entry name" value="PHOSPHOTRIESTERASE-RELATED"/>
    <property type="match status" value="1"/>
</dbReference>
<keyword evidence="1" id="KW-0479">Metal-binding</keyword>
<evidence type="ECO:0000256" key="1">
    <source>
        <dbReference type="ARBA" id="ARBA00022723"/>
    </source>
</evidence>
<dbReference type="EMBL" id="CAFBIZ010000068">
    <property type="protein sequence ID" value="CAB4848825.1"/>
    <property type="molecule type" value="Genomic_DNA"/>
</dbReference>
<dbReference type="GO" id="GO:0016788">
    <property type="term" value="F:hydrolase activity, acting on ester bonds"/>
    <property type="evidence" value="ECO:0007669"/>
    <property type="project" value="InterPro"/>
</dbReference>
<dbReference type="PROSITE" id="PS51347">
    <property type="entry name" value="PHOSPHOTRIESTERASE_2"/>
    <property type="match status" value="1"/>
</dbReference>
<evidence type="ECO:0000313" key="5">
    <source>
        <dbReference type="EMBL" id="CAB5023656.1"/>
    </source>
</evidence>
<evidence type="ECO:0000313" key="3">
    <source>
        <dbReference type="EMBL" id="CAB4848825.1"/>
    </source>
</evidence>